<comment type="similarity">
    <text evidence="1">Belongs to the peptidase M13 family.</text>
</comment>
<organism evidence="5">
    <name type="scientific">Enterobius vermicularis</name>
    <name type="common">Human pinworm</name>
    <dbReference type="NCBI Taxonomy" id="51028"/>
    <lineage>
        <taxon>Eukaryota</taxon>
        <taxon>Metazoa</taxon>
        <taxon>Ecdysozoa</taxon>
        <taxon>Nematoda</taxon>
        <taxon>Chromadorea</taxon>
        <taxon>Rhabditida</taxon>
        <taxon>Spirurina</taxon>
        <taxon>Oxyuridomorpha</taxon>
        <taxon>Oxyuroidea</taxon>
        <taxon>Oxyuridae</taxon>
        <taxon>Enterobius</taxon>
    </lineage>
</organism>
<dbReference type="GO" id="GO:0005886">
    <property type="term" value="C:plasma membrane"/>
    <property type="evidence" value="ECO:0007669"/>
    <property type="project" value="TreeGrafter"/>
</dbReference>
<sequence>MDARSREEIGPLPFIAAIRNFPCGPIFSECTSFNSDFYSFERHSGMLDWLAGSANLINSDRDVHPADRITIILSLKTPNLDELLSKAKATTRSFAQPGLSEYEPLLIITIKQQLLNPVYNQIFGSDVANKEILIDEVAELIVELDKTYSNSNTASVTVTQLSQLMISVPQINWEAYLNAKFSTNLQWNDTDLILIDSVEAFRELAAIVARTPRRALANYLTFMTALNLRGYLYNGALRTNPLHWRECVEQLAALDATANLYIGAHQSARLNEVHTSLSFMKDFFVTEHSKFPASVREKIRNASLKIGFPQRLLNEDIVVQIYGNYELVPNDYFTSIVTALSRQRLREISQIGSRLGNDDSIRYNILSPYVTYDSYENSFVVPLPFLQYPISLPDDAPFYTVYGTLGVVFFQVLAKVMWDAPESSTLMNKALECIKEPFLLIQGSSTLLFPAQLKDDMIHAVYLSDAINSAVNSYSLWRNQNRIGEEASYTAVQMASKPIHHTGQ</sequence>
<dbReference type="PANTHER" id="PTHR11733">
    <property type="entry name" value="ZINC METALLOPROTEASE FAMILY M13 NEPRILYSIN-RELATED"/>
    <property type="match status" value="1"/>
</dbReference>
<reference evidence="3 4" key="2">
    <citation type="submission" date="2018-10" db="EMBL/GenBank/DDBJ databases">
        <authorList>
            <consortium name="Pathogen Informatics"/>
        </authorList>
    </citation>
    <scope>NUCLEOTIDE SEQUENCE [LARGE SCALE GENOMIC DNA]</scope>
</reference>
<evidence type="ECO:0000313" key="5">
    <source>
        <dbReference type="WBParaSite" id="EVEC_0000818501-mRNA-1"/>
    </source>
</evidence>
<dbReference type="GO" id="GO:0004222">
    <property type="term" value="F:metalloendopeptidase activity"/>
    <property type="evidence" value="ECO:0007669"/>
    <property type="project" value="InterPro"/>
</dbReference>
<dbReference type="InterPro" id="IPR042089">
    <property type="entry name" value="Peptidase_M13_dom_2"/>
</dbReference>
<evidence type="ECO:0000256" key="1">
    <source>
        <dbReference type="ARBA" id="ARBA00007357"/>
    </source>
</evidence>
<accession>A0A158QB45</accession>
<dbReference type="OrthoDB" id="5809267at2759"/>
<dbReference type="Pfam" id="PF05649">
    <property type="entry name" value="Peptidase_M13_N"/>
    <property type="match status" value="1"/>
</dbReference>
<dbReference type="SUPFAM" id="SSF55486">
    <property type="entry name" value="Metalloproteases ('zincins'), catalytic domain"/>
    <property type="match status" value="1"/>
</dbReference>
<protein>
    <submittedName>
        <fullName evidence="5">Peptidase_M13_N domain-containing protein</fullName>
    </submittedName>
</protein>
<dbReference type="PANTHER" id="PTHR11733:SF206">
    <property type="entry name" value="PEPTIDASE M13 N-TERMINAL DOMAIN-CONTAINING PROTEIN"/>
    <property type="match status" value="1"/>
</dbReference>
<dbReference type="Gene3D" id="1.10.1380.10">
    <property type="entry name" value="Neutral endopeptidase , domain2"/>
    <property type="match status" value="1"/>
</dbReference>
<dbReference type="Gene3D" id="3.40.390.10">
    <property type="entry name" value="Collagenase (Catalytic Domain)"/>
    <property type="match status" value="1"/>
</dbReference>
<reference evidence="5" key="1">
    <citation type="submission" date="2016-04" db="UniProtKB">
        <authorList>
            <consortium name="WormBaseParasite"/>
        </authorList>
    </citation>
    <scope>IDENTIFICATION</scope>
</reference>
<dbReference type="AlphaFoldDB" id="A0A158QB45"/>
<dbReference type="STRING" id="51028.A0A158QB45"/>
<gene>
    <name evidence="3" type="ORF">EVEC_LOCUS7669</name>
</gene>
<keyword evidence="4" id="KW-1185">Reference proteome</keyword>
<dbReference type="InterPro" id="IPR024079">
    <property type="entry name" value="MetalloPept_cat_dom_sf"/>
</dbReference>
<dbReference type="InterPro" id="IPR000718">
    <property type="entry name" value="Peptidase_M13"/>
</dbReference>
<feature type="domain" description="Peptidase M13 N-terminal" evidence="2">
    <location>
        <begin position="135"/>
        <end position="251"/>
    </location>
</feature>
<evidence type="ECO:0000313" key="4">
    <source>
        <dbReference type="Proteomes" id="UP000274131"/>
    </source>
</evidence>
<dbReference type="InterPro" id="IPR008753">
    <property type="entry name" value="Peptidase_M13_N"/>
</dbReference>
<dbReference type="Proteomes" id="UP000274131">
    <property type="component" value="Unassembled WGS sequence"/>
</dbReference>
<evidence type="ECO:0000259" key="2">
    <source>
        <dbReference type="Pfam" id="PF05649"/>
    </source>
</evidence>
<name>A0A158QB45_ENTVE</name>
<dbReference type="WBParaSite" id="EVEC_0000818501-mRNA-1">
    <property type="protein sequence ID" value="EVEC_0000818501-mRNA-1"/>
    <property type="gene ID" value="EVEC_0000818501"/>
</dbReference>
<dbReference type="GO" id="GO:0016485">
    <property type="term" value="P:protein processing"/>
    <property type="evidence" value="ECO:0007669"/>
    <property type="project" value="TreeGrafter"/>
</dbReference>
<dbReference type="EMBL" id="UXUI01009035">
    <property type="protein sequence ID" value="VDD92918.1"/>
    <property type="molecule type" value="Genomic_DNA"/>
</dbReference>
<evidence type="ECO:0000313" key="3">
    <source>
        <dbReference type="EMBL" id="VDD92918.1"/>
    </source>
</evidence>
<proteinExistence type="inferred from homology"/>